<dbReference type="Proteomes" id="UP000466307">
    <property type="component" value="Unassembled WGS sequence"/>
</dbReference>
<feature type="compositionally biased region" description="Basic and acidic residues" evidence="1">
    <location>
        <begin position="201"/>
        <end position="211"/>
    </location>
</feature>
<evidence type="ECO:0000256" key="1">
    <source>
        <dbReference type="SAM" id="MobiDB-lite"/>
    </source>
</evidence>
<sequence length="309" mass="32549">MAADHPGRPESESRPESLEAAADELYGLAPGDFVARRNILATLVRRGGDRALATQIGALRRPTVSAWLLNQWVRRHPDGVTDLTELGGRLREAQRRGAAGQVRDLSARRREVVTAAVIAVGHLADDLGVPVSAGTEREIVQTLRAAMADADIADGLARGRLTAAGEYSGFGPAAVFAVPDPAADAHPPTTASSGDAAAADPGRDAQARRAAAEAGLARARADETRARRGTDRAALASAEATHSVEVITDQLDRLRADVARLEQELGFARRRQEGAEAAERAAHESLENARQAVAAAQERLDGEDPGVSR</sequence>
<feature type="compositionally biased region" description="Basic and acidic residues" evidence="1">
    <location>
        <begin position="219"/>
        <end position="231"/>
    </location>
</feature>
<proteinExistence type="predicted"/>
<feature type="region of interest" description="Disordered" evidence="1">
    <location>
        <begin position="181"/>
        <end position="234"/>
    </location>
</feature>
<feature type="compositionally biased region" description="Low complexity" evidence="1">
    <location>
        <begin position="181"/>
        <end position="200"/>
    </location>
</feature>
<organism evidence="2 3">
    <name type="scientific">Gordonia desulfuricans</name>
    <dbReference type="NCBI Taxonomy" id="89051"/>
    <lineage>
        <taxon>Bacteria</taxon>
        <taxon>Bacillati</taxon>
        <taxon>Actinomycetota</taxon>
        <taxon>Actinomycetes</taxon>
        <taxon>Mycobacteriales</taxon>
        <taxon>Gordoniaceae</taxon>
        <taxon>Gordonia</taxon>
    </lineage>
</organism>
<reference evidence="2 3" key="1">
    <citation type="submission" date="2020-01" db="EMBL/GenBank/DDBJ databases">
        <title>Investigation of new actinobacteria for the biodesulphurisation of diesel fuel.</title>
        <authorList>
            <person name="Athi Narayanan S.M."/>
        </authorList>
    </citation>
    <scope>NUCLEOTIDE SEQUENCE [LARGE SCALE GENOMIC DNA]</scope>
    <source>
        <strain evidence="2 3">213E</strain>
    </source>
</reference>
<feature type="compositionally biased region" description="Basic and acidic residues" evidence="1">
    <location>
        <begin position="271"/>
        <end position="287"/>
    </location>
</feature>
<feature type="region of interest" description="Disordered" evidence="1">
    <location>
        <begin position="271"/>
        <end position="309"/>
    </location>
</feature>
<dbReference type="RefSeq" id="WP_059039285.1">
    <property type="nucleotide sequence ID" value="NZ_JAADZU010000011.1"/>
</dbReference>
<dbReference type="AlphaFoldDB" id="A0A7K3LL99"/>
<evidence type="ECO:0000313" key="3">
    <source>
        <dbReference type="Proteomes" id="UP000466307"/>
    </source>
</evidence>
<keyword evidence="3" id="KW-1185">Reference proteome</keyword>
<accession>A0A7K3LL99</accession>
<comment type="caution">
    <text evidence="2">The sequence shown here is derived from an EMBL/GenBank/DDBJ whole genome shotgun (WGS) entry which is preliminary data.</text>
</comment>
<protein>
    <submittedName>
        <fullName evidence="2">Uncharacterized protein</fullName>
    </submittedName>
</protein>
<dbReference type="EMBL" id="JAADZU010000011">
    <property type="protein sequence ID" value="NDK89029.1"/>
    <property type="molecule type" value="Genomic_DNA"/>
</dbReference>
<name>A0A7K3LL99_9ACTN</name>
<evidence type="ECO:0000313" key="2">
    <source>
        <dbReference type="EMBL" id="NDK89029.1"/>
    </source>
</evidence>
<gene>
    <name evidence="2" type="ORF">GYA93_05455</name>
</gene>